<dbReference type="Proteomes" id="UP001152888">
    <property type="component" value="Unassembled WGS sequence"/>
</dbReference>
<gene>
    <name evidence="6" type="ORF">ACAOBT_LOCUS5451</name>
</gene>
<dbReference type="InterPro" id="IPR019191">
    <property type="entry name" value="Essential_protein_Yae1_N"/>
</dbReference>
<protein>
    <recommendedName>
        <fullName evidence="5">Essential protein Yae1 N-terminal domain-containing protein</fullName>
    </recommendedName>
</protein>
<accession>A0A9P0P0G5</accession>
<dbReference type="GO" id="GO:0005737">
    <property type="term" value="C:cytoplasm"/>
    <property type="evidence" value="ECO:0007669"/>
    <property type="project" value="UniProtKB-SubCell"/>
</dbReference>
<dbReference type="EMBL" id="CAKOFQ010006711">
    <property type="protein sequence ID" value="CAH1963864.1"/>
    <property type="molecule type" value="Genomic_DNA"/>
</dbReference>
<dbReference type="AlphaFoldDB" id="A0A9P0P0G5"/>
<feature type="domain" description="Essential protein Yae1 N-terminal" evidence="5">
    <location>
        <begin position="33"/>
        <end position="69"/>
    </location>
</feature>
<keyword evidence="3" id="KW-0963">Cytoplasm</keyword>
<proteinExistence type="predicted"/>
<dbReference type="GO" id="GO:0005634">
    <property type="term" value="C:nucleus"/>
    <property type="evidence" value="ECO:0007669"/>
    <property type="project" value="UniProtKB-SubCell"/>
</dbReference>
<dbReference type="OrthoDB" id="20086at2759"/>
<dbReference type="PANTHER" id="PTHR18829:SF0">
    <property type="entry name" value="PROTEIN YAE1 HOMOLOG"/>
    <property type="match status" value="1"/>
</dbReference>
<evidence type="ECO:0000256" key="4">
    <source>
        <dbReference type="ARBA" id="ARBA00023242"/>
    </source>
</evidence>
<evidence type="ECO:0000256" key="3">
    <source>
        <dbReference type="ARBA" id="ARBA00022490"/>
    </source>
</evidence>
<sequence>MCENNVQLPSHDISEIEKTWAKVERVSKQTGMRDGLSDGRDTAFQSSFDTGFKEGFKNGFQLGKLKGIAIAKSKLTDVQNDDSHAQNEEKIGRARCVVCENDELLNRNIDEIIQEQQRRFADN</sequence>
<keyword evidence="4" id="KW-0539">Nucleus</keyword>
<comment type="subcellular location">
    <subcellularLocation>
        <location evidence="2">Cytoplasm</location>
    </subcellularLocation>
    <subcellularLocation>
        <location evidence="1">Nucleus</location>
    </subcellularLocation>
</comment>
<evidence type="ECO:0000313" key="6">
    <source>
        <dbReference type="EMBL" id="CAH1963864.1"/>
    </source>
</evidence>
<evidence type="ECO:0000259" key="5">
    <source>
        <dbReference type="Pfam" id="PF09811"/>
    </source>
</evidence>
<reference evidence="6" key="1">
    <citation type="submission" date="2022-03" db="EMBL/GenBank/DDBJ databases">
        <authorList>
            <person name="Sayadi A."/>
        </authorList>
    </citation>
    <scope>NUCLEOTIDE SEQUENCE</scope>
</reference>
<evidence type="ECO:0000256" key="1">
    <source>
        <dbReference type="ARBA" id="ARBA00004123"/>
    </source>
</evidence>
<organism evidence="6 7">
    <name type="scientific">Acanthoscelides obtectus</name>
    <name type="common">Bean weevil</name>
    <name type="synonym">Bruchus obtectus</name>
    <dbReference type="NCBI Taxonomy" id="200917"/>
    <lineage>
        <taxon>Eukaryota</taxon>
        <taxon>Metazoa</taxon>
        <taxon>Ecdysozoa</taxon>
        <taxon>Arthropoda</taxon>
        <taxon>Hexapoda</taxon>
        <taxon>Insecta</taxon>
        <taxon>Pterygota</taxon>
        <taxon>Neoptera</taxon>
        <taxon>Endopterygota</taxon>
        <taxon>Coleoptera</taxon>
        <taxon>Polyphaga</taxon>
        <taxon>Cucujiformia</taxon>
        <taxon>Chrysomeloidea</taxon>
        <taxon>Chrysomelidae</taxon>
        <taxon>Bruchinae</taxon>
        <taxon>Bruchini</taxon>
        <taxon>Acanthoscelides</taxon>
    </lineage>
</organism>
<name>A0A9P0P0G5_ACAOB</name>
<evidence type="ECO:0000256" key="2">
    <source>
        <dbReference type="ARBA" id="ARBA00004496"/>
    </source>
</evidence>
<dbReference type="InterPro" id="IPR038881">
    <property type="entry name" value="Yae1-like"/>
</dbReference>
<dbReference type="PANTHER" id="PTHR18829">
    <property type="entry name" value="PROTEIN YAE1 HOMOLOG"/>
    <property type="match status" value="1"/>
</dbReference>
<evidence type="ECO:0000313" key="7">
    <source>
        <dbReference type="Proteomes" id="UP001152888"/>
    </source>
</evidence>
<keyword evidence="7" id="KW-1185">Reference proteome</keyword>
<comment type="caution">
    <text evidence="6">The sequence shown here is derived from an EMBL/GenBank/DDBJ whole genome shotgun (WGS) entry which is preliminary data.</text>
</comment>
<dbReference type="Pfam" id="PF09811">
    <property type="entry name" value="Yae1_N"/>
    <property type="match status" value="1"/>
</dbReference>